<gene>
    <name evidence="1" type="ORF">DERP_007322</name>
</gene>
<evidence type="ECO:0000313" key="2">
    <source>
        <dbReference type="Proteomes" id="UP000887458"/>
    </source>
</evidence>
<keyword evidence="2" id="KW-1185">Reference proteome</keyword>
<name>A0ABQ8J4A2_DERPT</name>
<reference evidence="1 2" key="1">
    <citation type="journal article" date="2018" name="J. Allergy Clin. Immunol.">
        <title>High-quality assembly of Dermatophagoides pteronyssinus genome and transcriptome reveals a wide range of novel allergens.</title>
        <authorList>
            <person name="Liu X.Y."/>
            <person name="Yang K.Y."/>
            <person name="Wang M.Q."/>
            <person name="Kwok J.S."/>
            <person name="Zeng X."/>
            <person name="Yang Z."/>
            <person name="Xiao X.J."/>
            <person name="Lau C.P."/>
            <person name="Li Y."/>
            <person name="Huang Z.M."/>
            <person name="Ba J.G."/>
            <person name="Yim A.K."/>
            <person name="Ouyang C.Y."/>
            <person name="Ngai S.M."/>
            <person name="Chan T.F."/>
            <person name="Leung E.L."/>
            <person name="Liu L."/>
            <person name="Liu Z.G."/>
            <person name="Tsui S.K."/>
        </authorList>
    </citation>
    <scope>NUCLEOTIDE SEQUENCE [LARGE SCALE GENOMIC DNA]</scope>
    <source>
        <strain evidence="1">Derp</strain>
    </source>
</reference>
<dbReference type="Proteomes" id="UP000887458">
    <property type="component" value="Unassembled WGS sequence"/>
</dbReference>
<evidence type="ECO:0000313" key="1">
    <source>
        <dbReference type="EMBL" id="KAH9417325.1"/>
    </source>
</evidence>
<proteinExistence type="predicted"/>
<dbReference type="EMBL" id="NJHN03000077">
    <property type="protein sequence ID" value="KAH9417325.1"/>
    <property type="molecule type" value="Genomic_DNA"/>
</dbReference>
<sequence>MVILFYFVFSNGSNNNYQSNIDNHHFHHPGTSLQAITFIQPTTPSISIILLTSSIDDQIELKILI</sequence>
<accession>A0ABQ8J4A2</accession>
<reference evidence="1 2" key="2">
    <citation type="journal article" date="2022" name="Mol. Biol. Evol.">
        <title>Comparative Genomics Reveals Insights into the Divergent Evolution of Astigmatic Mites and Household Pest Adaptations.</title>
        <authorList>
            <person name="Xiong Q."/>
            <person name="Wan A.T."/>
            <person name="Liu X."/>
            <person name="Fung C.S."/>
            <person name="Xiao X."/>
            <person name="Malainual N."/>
            <person name="Hou J."/>
            <person name="Wang L."/>
            <person name="Wang M."/>
            <person name="Yang K.Y."/>
            <person name="Cui Y."/>
            <person name="Leung E.L."/>
            <person name="Nong W."/>
            <person name="Shin S.K."/>
            <person name="Au S.W."/>
            <person name="Jeong K.Y."/>
            <person name="Chew F.T."/>
            <person name="Hui J.H."/>
            <person name="Leung T.F."/>
            <person name="Tungtrongchitr A."/>
            <person name="Zhong N."/>
            <person name="Liu Z."/>
            <person name="Tsui S.K."/>
        </authorList>
    </citation>
    <scope>NUCLEOTIDE SEQUENCE [LARGE SCALE GENOMIC DNA]</scope>
    <source>
        <strain evidence="1">Derp</strain>
    </source>
</reference>
<organism evidence="1 2">
    <name type="scientific">Dermatophagoides pteronyssinus</name>
    <name type="common">European house dust mite</name>
    <dbReference type="NCBI Taxonomy" id="6956"/>
    <lineage>
        <taxon>Eukaryota</taxon>
        <taxon>Metazoa</taxon>
        <taxon>Ecdysozoa</taxon>
        <taxon>Arthropoda</taxon>
        <taxon>Chelicerata</taxon>
        <taxon>Arachnida</taxon>
        <taxon>Acari</taxon>
        <taxon>Acariformes</taxon>
        <taxon>Sarcoptiformes</taxon>
        <taxon>Astigmata</taxon>
        <taxon>Psoroptidia</taxon>
        <taxon>Analgoidea</taxon>
        <taxon>Pyroglyphidae</taxon>
        <taxon>Dermatophagoidinae</taxon>
        <taxon>Dermatophagoides</taxon>
    </lineage>
</organism>
<comment type="caution">
    <text evidence="1">The sequence shown here is derived from an EMBL/GenBank/DDBJ whole genome shotgun (WGS) entry which is preliminary data.</text>
</comment>
<protein>
    <submittedName>
        <fullName evidence="1">Uncharacterized protein</fullName>
    </submittedName>
</protein>